<dbReference type="SUPFAM" id="SSF53328">
    <property type="entry name" value="Formyltransferase"/>
    <property type="match status" value="1"/>
</dbReference>
<organism evidence="6 7">
    <name type="scientific">Methylomirabilis oxygeniifera</name>
    <dbReference type="NCBI Taxonomy" id="671143"/>
    <lineage>
        <taxon>Bacteria</taxon>
        <taxon>Candidatus Methylomirabilota</taxon>
        <taxon>Candidatus Methylomirabilia</taxon>
        <taxon>Candidatus Methylomirabilales</taxon>
        <taxon>Candidatus Methylomirabilaceae</taxon>
        <taxon>Candidatus Methylomirabilis</taxon>
    </lineage>
</organism>
<evidence type="ECO:0000256" key="4">
    <source>
        <dbReference type="ARBA" id="ARBA00022755"/>
    </source>
</evidence>
<evidence type="ECO:0000256" key="1">
    <source>
        <dbReference type="ARBA" id="ARBA00005054"/>
    </source>
</evidence>
<dbReference type="InterPro" id="IPR036477">
    <property type="entry name" value="Formyl_transf_N_sf"/>
</dbReference>
<dbReference type="GO" id="GO:0005829">
    <property type="term" value="C:cytosol"/>
    <property type="evidence" value="ECO:0007669"/>
    <property type="project" value="TreeGrafter"/>
</dbReference>
<dbReference type="GO" id="GO:0006189">
    <property type="term" value="P:'de novo' IMP biosynthetic process"/>
    <property type="evidence" value="ECO:0007669"/>
    <property type="project" value="TreeGrafter"/>
</dbReference>
<evidence type="ECO:0000313" key="7">
    <source>
        <dbReference type="Proteomes" id="UP000006898"/>
    </source>
</evidence>
<feature type="domain" description="Formyl transferase N-terminal" evidence="5">
    <location>
        <begin position="33"/>
        <end position="132"/>
    </location>
</feature>
<evidence type="ECO:0000313" key="6">
    <source>
        <dbReference type="EMBL" id="CBE68844.1"/>
    </source>
</evidence>
<name>D5MGG3_METO1</name>
<dbReference type="STRING" id="671143.DAMO_1786"/>
<evidence type="ECO:0000256" key="3">
    <source>
        <dbReference type="ARBA" id="ARBA00022679"/>
    </source>
</evidence>
<dbReference type="eggNOG" id="COG0223">
    <property type="taxonomic scope" value="Bacteria"/>
</dbReference>
<dbReference type="EC" id="2.1.2.2" evidence="2"/>
<evidence type="ECO:0000259" key="5">
    <source>
        <dbReference type="Pfam" id="PF00551"/>
    </source>
</evidence>
<protein>
    <recommendedName>
        <fullName evidence="2">phosphoribosylglycinamide formyltransferase 1</fullName>
        <ecNumber evidence="2">2.1.2.2</ecNumber>
    </recommendedName>
</protein>
<comment type="pathway">
    <text evidence="1">Purine metabolism; IMP biosynthesis via de novo pathway; N(2)-formyl-N(1)-(5-phospho-D-ribosyl)glycinamide from N(1)-(5-phospho-D-ribosyl)glycinamide (10-formyl THF route): step 1/1.</text>
</comment>
<evidence type="ECO:0000256" key="2">
    <source>
        <dbReference type="ARBA" id="ARBA00012254"/>
    </source>
</evidence>
<dbReference type="GO" id="GO:0004644">
    <property type="term" value="F:phosphoribosylglycinamide formyltransferase activity"/>
    <property type="evidence" value="ECO:0007669"/>
    <property type="project" value="UniProtKB-EC"/>
</dbReference>
<dbReference type="HOGENOM" id="CLU_1377547_0_0_0"/>
<proteinExistence type="predicted"/>
<keyword evidence="3 6" id="KW-0808">Transferase</keyword>
<sequence>MRVLLLGSERPSLEGYLTGVGDEVTRTDAPLLAASLVANKYDFLVSYGYRHLIRQDWLWAMPSQIVNLHISYLPWNRGSDPNLWSFVDDTPKGVSIHFVDGGLDTGPLVARRKVFPEPGDTLASSYARLSAAVEDLFRESWPAIRAGSVTPVPQPPGGSCHRLKDRERVAHLLTRGWDTPVEKLMKSFRILTEKPNA</sequence>
<dbReference type="KEGG" id="mox:DAMO_1786"/>
<dbReference type="Pfam" id="PF00551">
    <property type="entry name" value="Formyl_trans_N"/>
    <property type="match status" value="1"/>
</dbReference>
<dbReference type="Proteomes" id="UP000006898">
    <property type="component" value="Chromosome"/>
</dbReference>
<reference evidence="6 7" key="1">
    <citation type="journal article" date="2010" name="Nature">
        <title>Nitrite-driven anaerobic methane oxidation by oxygenic bacteria.</title>
        <authorList>
            <person name="Ettwig K.F."/>
            <person name="Butler M.K."/>
            <person name="Le Paslier D."/>
            <person name="Pelletier E."/>
            <person name="Mangenot S."/>
            <person name="Kuypers M.M.M."/>
            <person name="Schreiber F."/>
            <person name="Dutilh B.E."/>
            <person name="Zedelius J."/>
            <person name="de Beer D."/>
            <person name="Gloerich J."/>
            <person name="Wessels H.J.C.T."/>
            <person name="van Allen T."/>
            <person name="Luesken F."/>
            <person name="Wu M."/>
            <person name="van de Pas-Schoonen K.T."/>
            <person name="Op den Camp H.J.M."/>
            <person name="Janssen-Megens E.M."/>
            <person name="Francoijs K-J."/>
            <person name="Stunnenberg H."/>
            <person name="Weissenbach J."/>
            <person name="Jetten M.S.M."/>
            <person name="Strous M."/>
        </authorList>
    </citation>
    <scope>NUCLEOTIDE SEQUENCE [LARGE SCALE GENOMIC DNA]</scope>
</reference>
<dbReference type="AlphaFoldDB" id="D5MGG3"/>
<dbReference type="Gene3D" id="3.40.50.170">
    <property type="entry name" value="Formyl transferase, N-terminal domain"/>
    <property type="match status" value="1"/>
</dbReference>
<accession>D5MGG3</accession>
<dbReference type="PANTHER" id="PTHR43369:SF2">
    <property type="entry name" value="PHOSPHORIBOSYLGLYCINAMIDE FORMYLTRANSFERASE"/>
    <property type="match status" value="1"/>
</dbReference>
<gene>
    <name evidence="6" type="ORF">DAMO_1786</name>
</gene>
<dbReference type="PATRIC" id="fig|671143.5.peg.1583"/>
<dbReference type="EMBL" id="FP565575">
    <property type="protein sequence ID" value="CBE68844.1"/>
    <property type="molecule type" value="Genomic_DNA"/>
</dbReference>
<dbReference type="PANTHER" id="PTHR43369">
    <property type="entry name" value="PHOSPHORIBOSYLGLYCINAMIDE FORMYLTRANSFERASE"/>
    <property type="match status" value="1"/>
</dbReference>
<keyword evidence="4" id="KW-0658">Purine biosynthesis</keyword>
<dbReference type="InterPro" id="IPR002376">
    <property type="entry name" value="Formyl_transf_N"/>
</dbReference>